<proteinExistence type="predicted"/>
<dbReference type="InterPro" id="IPR029052">
    <property type="entry name" value="Metallo-depent_PP-like"/>
</dbReference>
<protein>
    <recommendedName>
        <fullName evidence="1">Calcineurin-like phosphoesterase domain-containing protein</fullName>
    </recommendedName>
</protein>
<accession>A0A7S4SEP1</accession>
<dbReference type="InterPro" id="IPR004843">
    <property type="entry name" value="Calcineurin-like_PHP"/>
</dbReference>
<name>A0A7S4SEP1_9DINO</name>
<dbReference type="InterPro" id="IPR051693">
    <property type="entry name" value="UPF0046_metallophosphoest"/>
</dbReference>
<organism evidence="2">
    <name type="scientific">Alexandrium monilatum</name>
    <dbReference type="NCBI Taxonomy" id="311494"/>
    <lineage>
        <taxon>Eukaryota</taxon>
        <taxon>Sar</taxon>
        <taxon>Alveolata</taxon>
        <taxon>Dinophyceae</taxon>
        <taxon>Gonyaulacales</taxon>
        <taxon>Pyrocystaceae</taxon>
        <taxon>Alexandrium</taxon>
    </lineage>
</organism>
<sequence length="324" mass="36413">MDAAEDAQEGHRAKRIRTLATESVVRILHVSDTHMCHREIEPKFGLPPADILIHTGDFADRSGPEDFEEVDAWLGKLRSSGLYKVIVVIFGNREWRSLAKDSVFDAELLEGVCNPQYNKAKLPSADYVLEHEMVELFGLRIFGSPWCPWHNSESPHRVGPMPGLKAAHERWKSAGETREHRFDEIPEGVDILLTHSAPRGIFDRFEGSWSHWGSSVELRKAVERAKPSVHLFGHIHEQRGHWMRQPSGTWEGGVEYERVPGEPWETFPPPPPEYPGQLIACTAMRNHPDLEGGVPACIAGPGRLILAKGAPGRWQFTLAPLEES</sequence>
<dbReference type="Pfam" id="PF00149">
    <property type="entry name" value="Metallophos"/>
    <property type="match status" value="1"/>
</dbReference>
<dbReference type="GO" id="GO:0016787">
    <property type="term" value="F:hydrolase activity"/>
    <property type="evidence" value="ECO:0007669"/>
    <property type="project" value="InterPro"/>
</dbReference>
<feature type="domain" description="Calcineurin-like phosphoesterase" evidence="1">
    <location>
        <begin position="26"/>
        <end position="237"/>
    </location>
</feature>
<reference evidence="2" key="1">
    <citation type="submission" date="2021-01" db="EMBL/GenBank/DDBJ databases">
        <authorList>
            <person name="Corre E."/>
            <person name="Pelletier E."/>
            <person name="Niang G."/>
            <person name="Scheremetjew M."/>
            <person name="Finn R."/>
            <person name="Kale V."/>
            <person name="Holt S."/>
            <person name="Cochrane G."/>
            <person name="Meng A."/>
            <person name="Brown T."/>
            <person name="Cohen L."/>
        </authorList>
    </citation>
    <scope>NUCLEOTIDE SEQUENCE</scope>
    <source>
        <strain evidence="2">CCMP3105</strain>
    </source>
</reference>
<gene>
    <name evidence="2" type="ORF">AMON00008_LOCUS49067</name>
</gene>
<dbReference type="PANTHER" id="PTHR12905:SF0">
    <property type="entry name" value="CALCINEURIN-LIKE PHOSPHOESTERASE DOMAIN-CONTAINING PROTEIN"/>
    <property type="match status" value="1"/>
</dbReference>
<evidence type="ECO:0000259" key="1">
    <source>
        <dbReference type="Pfam" id="PF00149"/>
    </source>
</evidence>
<dbReference type="EMBL" id="HBNR01069281">
    <property type="protein sequence ID" value="CAE4643189.1"/>
    <property type="molecule type" value="Transcribed_RNA"/>
</dbReference>
<dbReference type="Gene3D" id="3.60.21.10">
    <property type="match status" value="1"/>
</dbReference>
<dbReference type="PANTHER" id="PTHR12905">
    <property type="entry name" value="METALLOPHOSPHOESTERASE"/>
    <property type="match status" value="1"/>
</dbReference>
<dbReference type="SUPFAM" id="SSF56300">
    <property type="entry name" value="Metallo-dependent phosphatases"/>
    <property type="match status" value="1"/>
</dbReference>
<evidence type="ECO:0000313" key="2">
    <source>
        <dbReference type="EMBL" id="CAE4643189.1"/>
    </source>
</evidence>
<dbReference type="AlphaFoldDB" id="A0A7S4SEP1"/>